<dbReference type="Proteomes" id="UP001500879">
    <property type="component" value="Unassembled WGS sequence"/>
</dbReference>
<accession>A0ABN0YR09</accession>
<comment type="caution">
    <text evidence="4">The sequence shown here is derived from an EMBL/GenBank/DDBJ whole genome shotgun (WGS) entry which is preliminary data.</text>
</comment>
<evidence type="ECO:0000259" key="3">
    <source>
        <dbReference type="Pfam" id="PF23359"/>
    </source>
</evidence>
<evidence type="ECO:0000256" key="2">
    <source>
        <dbReference type="SAM" id="MobiDB-lite"/>
    </source>
</evidence>
<feature type="region of interest" description="Disordered" evidence="2">
    <location>
        <begin position="1435"/>
        <end position="1458"/>
    </location>
</feature>
<keyword evidence="5" id="KW-1185">Reference proteome</keyword>
<feature type="compositionally biased region" description="Acidic residues" evidence="2">
    <location>
        <begin position="1953"/>
        <end position="1992"/>
    </location>
</feature>
<feature type="compositionally biased region" description="Basic and acidic residues" evidence="2">
    <location>
        <begin position="1756"/>
        <end position="1771"/>
    </location>
</feature>
<dbReference type="InterPro" id="IPR029063">
    <property type="entry name" value="SAM-dependent_MTases_sf"/>
</dbReference>
<dbReference type="Gene3D" id="3.40.50.150">
    <property type="entry name" value="Vaccinia Virus protein VP39"/>
    <property type="match status" value="1"/>
</dbReference>
<name>A0ABN0YR09_9ACTN</name>
<feature type="domain" description="Lsr2 DNA-binding" evidence="3">
    <location>
        <begin position="2095"/>
        <end position="2130"/>
    </location>
</feature>
<dbReference type="InterPro" id="IPR036625">
    <property type="entry name" value="E3-bd_dom_sf"/>
</dbReference>
<dbReference type="Gene3D" id="4.10.320.10">
    <property type="entry name" value="E3-binding domain"/>
    <property type="match status" value="1"/>
</dbReference>
<evidence type="ECO:0000313" key="5">
    <source>
        <dbReference type="Proteomes" id="UP001500879"/>
    </source>
</evidence>
<protein>
    <recommendedName>
        <fullName evidence="3">Lsr2 DNA-binding domain-containing protein</fullName>
    </recommendedName>
</protein>
<dbReference type="Pfam" id="PF23359">
    <property type="entry name" value="Lsr2_DNA-bd"/>
    <property type="match status" value="1"/>
</dbReference>
<feature type="region of interest" description="Disordered" evidence="2">
    <location>
        <begin position="1953"/>
        <end position="2001"/>
    </location>
</feature>
<sequence>MTGWFRDNAATRGRGSKVSKGLFEGADFPLPKSIAPLVELAERQGWSVKGETSGSYYTDQLELTLEADTEAGAAHARLVWHLQKGRFTSHTARCWVLLDGQEYKPRSYGGPMAKAQELIRQYKVVEPAAEESAPEGAPKIRDVVITGRRGSERADVWGHVYQISFVDGMYLVDWVGDGRTDEVADYVEGRPALKRAILADVIKRGPAGPLKWTCAQCGCREVPAGGTRCDGCGHDAAPDPAPAETAEGAQQVQADRADAGDDVQRAEVKSAPVVEPAEVPSWAADWTPTAVVTTDRDWWYSYAQWTLGTLNARKNKGVCRAAVQFARLAEQAGWSVVLRAGNHDVDDETSVGVWEVEATGRCHDNEAGGVRDVVLSVMWSQKRAGGRWEFDSERSVAEIGGRVLTGIVTLEDYEHGARVVRPVQPEPAPVELVEPEVGSAPVAEPASGETIETAQENVSNAAPGWRTPYCPQCHKGVLDAVSGCCDRCEFADAEAARAGSLPPVESVKLADGWWQYSYGTRKFLAVHLPNDLAQGRLATLCFLIVDESGGMVGRSFGVPGDGGIRWYAANPGTSDPGIRWWLDMKGEGTPLPPMTDDERAFMAAGPQQQTGPKGKAVAKLVKAPKSAGPKVRDILFRPYRDVEAAELLGHTYEVDEHLGEYTVHHIATGDEVCCYLKGRPAMKRAILEDAVKRGECKRGAVVAVVQPEPVAPSTELEITEVQPELEYGWLRYGQRFAVGDVVRNGHPRAHLDEHGRRTGVVTSVSDRSDGEQLLEVRWGTNPTPYPARAECMVHVPVVVVERDDEPEVLPLSAAPEPVGDSADVVDAELVDDDLEEREPEGLELDGDALAEWLDGLTEEERQAIAERYPVRWLYPEREGDAPRVVNLFCGCGGACVGLRRVLGADVDMVCIDNNADAVATQQAAGCTAIQADVTTLDPGHPALRYTRGLIVTPPCIDYTQAGKGLGNLPENIRILCDAFDDAREAGGIIPLSGMPGEAMTYKSANGVSWAEIRGALDGYTGKTGGLMLEVAVWSLGLQLAGAPLEWVAVEQSSKLPEEIRNEVWADFQLAGWGMAEWTVRDAADYGSPSHRVRSLLVARRDGDSGVTMEPSRELVTLASEATGLPEDLEVVTRGKRKTSGGNAFVMGRVVPAVTGKVRSFDVGSKGGRFTIEQIAKLVMLPGDHPLVGSRTSQCQQAADVVVPGVGAALLGVALGIPWMPSLEDYLAKQYPDVHGADTPENDHQDDEHQAVEPKEEKRSFARPFRLGNSGYRWGVECDRHGPMAIRVEGEYEYREDAEDYARLHASEHLNRDDFLTPEEIDEAVALAFSDKQLDILKWAHNGDLMEDATSFYVPDGGNWKPKVFAAKRVLTMWAAGFLGATDTNDGHRRCIGLSAAGQDAWNLWHRARRQGLVEPTDTDNDFGVTAAQIRSYKTLKQQAKEQESAAGTEKNPEEGAAGVGVEDSTLAEHQAEDASTPVVVFIVSKNTRPTKLRVLWSMTRAEAMRFCTDDRAAGRNFGLHWTADPGTEGEDWEFVKDNGRYDALLAEIGIVPSRTWQQPEPEETDEEQAARYILEHEAKDLLPKLRWSRELHEVAVLAGVGRAWRMPSGTGYRQGPEHGKRIKAELVELLKGSGYLLEDDEGRVWRTVDGRRVVEMANACPELLVPHDQVMKAVQKARRKRAHGHSVDLLPILPGGEVERLRQAAMIAQMKSWCYEGIARKRQPVTAADAEAWEQWENEGGPALGVPTPRPAQPKTADHTKTNQTEKQERNVVVRTIVENPGPQAAAGGAPQEIRTVGSTARPRRVSAPRRVLGRLRQTLPPAAARVRATGKQLTTKARERLQNRRAVRSAVTPAPTYTPKTTTLEPTPVVETAVCDAHIAKDGTEVPATEALILGTREWDLCDEHTEKFTALLDAQSEKLTLGEREWAVWGEHVEKFAQMLVVVLGEPGAETAEDIEEDQEEQELPDDDADEDQNDERDVPEDDEADEEAPAEGFEPSVMVAGDIPGYRWEDARTALRNAGYRVVGKADHSTVLFILGERGTNNSRKIQAAKEHGIPCMDVRAPGRFRDAVCAGEFTGGDPLPEPAKALPTGPTDREKNQRIREWGQHNGWPIKRGRLPEELRNAYEKAHQVVTVELEPALV</sequence>
<gene>
    <name evidence="4" type="ORF">GCM10010357_28770</name>
</gene>
<evidence type="ECO:0000256" key="1">
    <source>
        <dbReference type="ARBA" id="ARBA00023125"/>
    </source>
</evidence>
<dbReference type="SUPFAM" id="SSF53335">
    <property type="entry name" value="S-adenosyl-L-methionine-dependent methyltransferases"/>
    <property type="match status" value="1"/>
</dbReference>
<reference evidence="4 5" key="1">
    <citation type="journal article" date="2019" name="Int. J. Syst. Evol. Microbiol.">
        <title>The Global Catalogue of Microorganisms (GCM) 10K type strain sequencing project: providing services to taxonomists for standard genome sequencing and annotation.</title>
        <authorList>
            <consortium name="The Broad Institute Genomics Platform"/>
            <consortium name="The Broad Institute Genome Sequencing Center for Infectious Disease"/>
            <person name="Wu L."/>
            <person name="Ma J."/>
        </authorList>
    </citation>
    <scope>NUCLEOTIDE SEQUENCE [LARGE SCALE GENOMIC DNA]</scope>
    <source>
        <strain evidence="4 5">JCM 4788</strain>
    </source>
</reference>
<feature type="compositionally biased region" description="Basic and acidic residues" evidence="2">
    <location>
        <begin position="1234"/>
        <end position="1257"/>
    </location>
</feature>
<evidence type="ECO:0000313" key="4">
    <source>
        <dbReference type="EMBL" id="GAA0406068.1"/>
    </source>
</evidence>
<dbReference type="EMBL" id="BAAABX010000032">
    <property type="protein sequence ID" value="GAA0406068.1"/>
    <property type="molecule type" value="Genomic_DNA"/>
</dbReference>
<dbReference type="InterPro" id="IPR055370">
    <property type="entry name" value="Lsr2_DNA-bd"/>
</dbReference>
<keyword evidence="1" id="KW-0238">DNA-binding</keyword>
<feature type="region of interest" description="Disordered" evidence="2">
    <location>
        <begin position="1739"/>
        <end position="1771"/>
    </location>
</feature>
<feature type="region of interest" description="Disordered" evidence="2">
    <location>
        <begin position="2077"/>
        <end position="2100"/>
    </location>
</feature>
<organism evidence="4 5">
    <name type="scientific">Streptomyces luteireticuli</name>
    <dbReference type="NCBI Taxonomy" id="173858"/>
    <lineage>
        <taxon>Bacteria</taxon>
        <taxon>Bacillati</taxon>
        <taxon>Actinomycetota</taxon>
        <taxon>Actinomycetes</taxon>
        <taxon>Kitasatosporales</taxon>
        <taxon>Streptomycetaceae</taxon>
        <taxon>Streptomyces</taxon>
    </lineage>
</organism>
<feature type="region of interest" description="Disordered" evidence="2">
    <location>
        <begin position="1232"/>
        <end position="1257"/>
    </location>
</feature>
<proteinExistence type="predicted"/>
<dbReference type="RefSeq" id="WP_344023989.1">
    <property type="nucleotide sequence ID" value="NZ_BAAABX010000032.1"/>
</dbReference>